<gene>
    <name evidence="1" type="ORF">EVAR_71621_1</name>
</gene>
<feature type="non-terminal residue" evidence="1">
    <location>
        <position position="26"/>
    </location>
</feature>
<dbReference type="Proteomes" id="UP000299102">
    <property type="component" value="Unassembled WGS sequence"/>
</dbReference>
<dbReference type="AlphaFoldDB" id="A0A4C1T078"/>
<accession>A0A4C1T078</accession>
<evidence type="ECO:0000313" key="2">
    <source>
        <dbReference type="Proteomes" id="UP000299102"/>
    </source>
</evidence>
<protein>
    <submittedName>
        <fullName evidence="1">Uncharacterized protein</fullName>
    </submittedName>
</protein>
<comment type="caution">
    <text evidence="1">The sequence shown here is derived from an EMBL/GenBank/DDBJ whole genome shotgun (WGS) entry which is preliminary data.</text>
</comment>
<dbReference type="EMBL" id="BGZK01004252">
    <property type="protein sequence ID" value="GBP07859.1"/>
    <property type="molecule type" value="Genomic_DNA"/>
</dbReference>
<reference evidence="1 2" key="1">
    <citation type="journal article" date="2019" name="Commun. Biol.">
        <title>The bagworm genome reveals a unique fibroin gene that provides high tensile strength.</title>
        <authorList>
            <person name="Kono N."/>
            <person name="Nakamura H."/>
            <person name="Ohtoshi R."/>
            <person name="Tomita M."/>
            <person name="Numata K."/>
            <person name="Arakawa K."/>
        </authorList>
    </citation>
    <scope>NUCLEOTIDE SEQUENCE [LARGE SCALE GENOMIC DNA]</scope>
</reference>
<sequence length="26" mass="3204">MHEWWQLYSAFGMHMPRRLSGHTMRG</sequence>
<organism evidence="1 2">
    <name type="scientific">Eumeta variegata</name>
    <name type="common">Bagworm moth</name>
    <name type="synonym">Eumeta japonica</name>
    <dbReference type="NCBI Taxonomy" id="151549"/>
    <lineage>
        <taxon>Eukaryota</taxon>
        <taxon>Metazoa</taxon>
        <taxon>Ecdysozoa</taxon>
        <taxon>Arthropoda</taxon>
        <taxon>Hexapoda</taxon>
        <taxon>Insecta</taxon>
        <taxon>Pterygota</taxon>
        <taxon>Neoptera</taxon>
        <taxon>Endopterygota</taxon>
        <taxon>Lepidoptera</taxon>
        <taxon>Glossata</taxon>
        <taxon>Ditrysia</taxon>
        <taxon>Tineoidea</taxon>
        <taxon>Psychidae</taxon>
        <taxon>Oiketicinae</taxon>
        <taxon>Eumeta</taxon>
    </lineage>
</organism>
<proteinExistence type="predicted"/>
<name>A0A4C1T078_EUMVA</name>
<evidence type="ECO:0000313" key="1">
    <source>
        <dbReference type="EMBL" id="GBP07859.1"/>
    </source>
</evidence>
<keyword evidence="2" id="KW-1185">Reference proteome</keyword>